<dbReference type="EMBL" id="JARAVY010000038">
    <property type="protein sequence ID" value="MDX2916027.1"/>
    <property type="molecule type" value="Genomic_DNA"/>
</dbReference>
<keyword evidence="2" id="KW-1185">Reference proteome</keyword>
<gene>
    <name evidence="1" type="ORF">PV517_46075</name>
</gene>
<dbReference type="Proteomes" id="UP001271723">
    <property type="component" value="Unassembled WGS sequence"/>
</dbReference>
<reference evidence="1 2" key="1">
    <citation type="journal article" date="2023" name="Microb. Genom.">
        <title>Mesoterricola silvestris gen. nov., sp. nov., Mesoterricola sediminis sp. nov., Geothrix oryzae sp. nov., Geothrix edaphica sp. nov., Geothrix rubra sp. nov., and Geothrix limicola sp. nov., six novel members of Acidobacteriota isolated from soils.</title>
        <authorList>
            <person name="Weisberg A.J."/>
            <person name="Pearce E."/>
            <person name="Kramer C.G."/>
            <person name="Chang J.H."/>
            <person name="Clarke C.R."/>
        </authorList>
    </citation>
    <scope>NUCLEOTIDE SEQUENCE [LARGE SCALE GENOMIC DNA]</scope>
    <source>
        <strain evidence="1 2">NRRL_B-2795</strain>
    </source>
</reference>
<organism evidence="1 2">
    <name type="scientific">Streptomyces griseiscabiei</name>
    <dbReference type="NCBI Taxonomy" id="2993540"/>
    <lineage>
        <taxon>Bacteria</taxon>
        <taxon>Bacillati</taxon>
        <taxon>Actinomycetota</taxon>
        <taxon>Actinomycetes</taxon>
        <taxon>Kitasatosporales</taxon>
        <taxon>Streptomycetaceae</taxon>
        <taxon>Streptomyces</taxon>
    </lineage>
</organism>
<sequence>MTHRRNREQDRAVRAYKRSHPGITLDQARQAVAARSGSLDGMPARISGAPLPRPAERLDGYVQRVATAVGVQRHRAMELLGLQPGDSATDRLDDLAYDMPEDTVQALVAATGMTTDQARALAAPPAGGARDLETMVRQILAEKHLQPGGKGKTSTDPGHLARLLAEEAGRRPLLVDLPSNDRYRPVIVDLDWPSSVSGLPVSPEVFDTVAKALGVEQDTDADTQAHQ</sequence>
<name>A0ABU4LJM8_9ACTN</name>
<protein>
    <submittedName>
        <fullName evidence="1">Uncharacterized protein</fullName>
    </submittedName>
</protein>
<evidence type="ECO:0000313" key="2">
    <source>
        <dbReference type="Proteomes" id="UP001271723"/>
    </source>
</evidence>
<evidence type="ECO:0000313" key="1">
    <source>
        <dbReference type="EMBL" id="MDX2916027.1"/>
    </source>
</evidence>
<comment type="caution">
    <text evidence="1">The sequence shown here is derived from an EMBL/GenBank/DDBJ whole genome shotgun (WGS) entry which is preliminary data.</text>
</comment>
<proteinExistence type="predicted"/>
<accession>A0ABU4LJM8</accession>
<dbReference type="RefSeq" id="WP_060880785.1">
    <property type="nucleotide sequence ID" value="NZ_JAGJBZ010000005.1"/>
</dbReference>